<sequence>MKIREAILILSVFFVSSLSGQTVIPLDTILKRSMSAAEKYNGLVEQYTADVYMRTYVETLKKNFLYKYTHLVPRFVLHDPKSDEAVIETLSTLRFDYPNNYLQDIKNVTGTLTSKKEIDMIPFYMLNINVYGETTNTESFFMPLRFSTARYYTYHLKQVESDNNRTYYTIGFDPIYSNQKLLKGNFVIESGTWRIVHFSAEGVESFSDFSFEITMGDTWITNYLPVHFVIYHTASYLGNVVASRHLATLNYRDVKLREKQKKEKILNISDFFRVRLDSVPVNNDSAFWARHRTIPLQAREAEVIRNFKLANQQKPVGDTVNSSQQNGKRVQLFAQRMALNSKYKVKSTMIGYSGLLNPLMLGYSSIDGVTYRQKLSFNFDLKKSRTFNVNAFAGYMFRRKEFFTDVTSTWNYEPFYQGNVSLSAGIGNPTYSSLFIDEIEKNLENSTIQFEDIAVDYFKDYYVKLFNDYELFNGFVSTIGVEYHIRQPLKNNRPAASPVSREENPIEDILVTKKAFAPYLRLSWTPEQYYRYEGRQKIYVRSRFPTFKIELSRSYRDVFGSTSQYNRIEFDMSQNIPLGPMSSFQYHVGAGRFINQSTEYFADFTFFAKNNFPDNWQDGIGGTFSLLNRHLYNASDSYIQGHIMLETPFLIVRNIPLISDYINRERLYASQLYTPNIGSYTEFGYGVGNRFFKTANAAIFCSFHRTNFREVGFKASFEL</sequence>
<dbReference type="RefSeq" id="WP_071137438.1">
    <property type="nucleotide sequence ID" value="NZ_JBASDY010000266.1"/>
</dbReference>
<dbReference type="KEGG" id="pmuc:ING2E5A_2294"/>
<dbReference type="EMBL" id="LT608328">
    <property type="protein sequence ID" value="SCM59104.1"/>
    <property type="molecule type" value="Genomic_DNA"/>
</dbReference>
<dbReference type="AlphaFoldDB" id="A0A1G4G987"/>
<dbReference type="Pfam" id="PF18939">
    <property type="entry name" value="DUF5686"/>
    <property type="match status" value="1"/>
</dbReference>
<dbReference type="Proteomes" id="UP000178485">
    <property type="component" value="Chromosome i"/>
</dbReference>
<organism evidence="1 2">
    <name type="scientific">Petrimonas mucosa</name>
    <dbReference type="NCBI Taxonomy" id="1642646"/>
    <lineage>
        <taxon>Bacteria</taxon>
        <taxon>Pseudomonadati</taxon>
        <taxon>Bacteroidota</taxon>
        <taxon>Bacteroidia</taxon>
        <taxon>Bacteroidales</taxon>
        <taxon>Dysgonomonadaceae</taxon>
        <taxon>Petrimonas</taxon>
    </lineage>
</organism>
<dbReference type="STRING" id="1642646.ING2E5A_2294"/>
<evidence type="ECO:0000313" key="1">
    <source>
        <dbReference type="EMBL" id="SCM59104.1"/>
    </source>
</evidence>
<protein>
    <submittedName>
        <fullName evidence="1">Uncharacterized protein</fullName>
    </submittedName>
</protein>
<reference evidence="1 2" key="1">
    <citation type="submission" date="2016-08" db="EMBL/GenBank/DDBJ databases">
        <authorList>
            <person name="Seilhamer J.J."/>
        </authorList>
    </citation>
    <scope>NUCLEOTIDE SEQUENCE [LARGE SCALE GENOMIC DNA]</scope>
    <source>
        <strain evidence="1">ING2-E5A</strain>
    </source>
</reference>
<gene>
    <name evidence="1" type="ORF">ING2E5A_2294</name>
</gene>
<evidence type="ECO:0000313" key="2">
    <source>
        <dbReference type="Proteomes" id="UP000178485"/>
    </source>
</evidence>
<name>A0A1G4G987_9BACT</name>
<accession>A0A1G4G987</accession>
<keyword evidence="2" id="KW-1185">Reference proteome</keyword>
<proteinExistence type="predicted"/>
<dbReference type="InterPro" id="IPR043741">
    <property type="entry name" value="DUF5686"/>
</dbReference>